<dbReference type="RefSeq" id="WP_104832010.1">
    <property type="nucleotide sequence ID" value="NZ_PJCH01000017.1"/>
</dbReference>
<dbReference type="AlphaFoldDB" id="A0A2S7JYQ3"/>
<keyword evidence="1" id="KW-0732">Signal</keyword>
<organism evidence="2 3">
    <name type="scientific">Hyphococcus luteus</name>
    <dbReference type="NCBI Taxonomy" id="2058213"/>
    <lineage>
        <taxon>Bacteria</taxon>
        <taxon>Pseudomonadati</taxon>
        <taxon>Pseudomonadota</taxon>
        <taxon>Alphaproteobacteria</taxon>
        <taxon>Parvularculales</taxon>
        <taxon>Parvularculaceae</taxon>
        <taxon>Hyphococcus</taxon>
    </lineage>
</organism>
<protein>
    <recommendedName>
        <fullName evidence="4">DUF4142 domain-containing protein</fullName>
    </recommendedName>
</protein>
<evidence type="ECO:0000313" key="2">
    <source>
        <dbReference type="EMBL" id="PQA85370.1"/>
    </source>
</evidence>
<evidence type="ECO:0008006" key="4">
    <source>
        <dbReference type="Google" id="ProtNLM"/>
    </source>
</evidence>
<keyword evidence="3" id="KW-1185">Reference proteome</keyword>
<accession>A0A2S7JYQ3</accession>
<reference evidence="2 3" key="1">
    <citation type="submission" date="2017-12" db="EMBL/GenBank/DDBJ databases">
        <authorList>
            <person name="Hurst M.R.H."/>
        </authorList>
    </citation>
    <scope>NUCLEOTIDE SEQUENCE [LARGE SCALE GENOMIC DNA]</scope>
    <source>
        <strain evidence="2 3">SY-3-19</strain>
    </source>
</reference>
<dbReference type="PROSITE" id="PS51257">
    <property type="entry name" value="PROKAR_LIPOPROTEIN"/>
    <property type="match status" value="1"/>
</dbReference>
<sequence length="143" mass="15209">MNNFKQILLVLMAMGAAACSGGEEAGADAKTVNAENADSASEAVEVYSVHLTRIADALEAVESEAGAQTAAQVIADATNEFEILAEKFNEANKMQLTAAMAARANDLTKPQMRIGMAMQTLTSEHPEYLETISEAMDEMPPLQ</sequence>
<gene>
    <name evidence="2" type="ORF">CW354_20690</name>
</gene>
<feature type="chain" id="PRO_5015466049" description="DUF4142 domain-containing protein" evidence="1">
    <location>
        <begin position="19"/>
        <end position="143"/>
    </location>
</feature>
<name>A0A2S7JYQ3_9PROT</name>
<proteinExistence type="predicted"/>
<feature type="signal peptide" evidence="1">
    <location>
        <begin position="1"/>
        <end position="18"/>
    </location>
</feature>
<comment type="caution">
    <text evidence="2">The sequence shown here is derived from an EMBL/GenBank/DDBJ whole genome shotgun (WGS) entry which is preliminary data.</text>
</comment>
<evidence type="ECO:0000313" key="3">
    <source>
        <dbReference type="Proteomes" id="UP000239504"/>
    </source>
</evidence>
<dbReference type="EMBL" id="PJCH01000017">
    <property type="protein sequence ID" value="PQA85370.1"/>
    <property type="molecule type" value="Genomic_DNA"/>
</dbReference>
<evidence type="ECO:0000256" key="1">
    <source>
        <dbReference type="SAM" id="SignalP"/>
    </source>
</evidence>
<dbReference type="Proteomes" id="UP000239504">
    <property type="component" value="Unassembled WGS sequence"/>
</dbReference>